<dbReference type="AlphaFoldDB" id="A0A363P0B2"/>
<organism evidence="1 2">
    <name type="scientific">Sphingobacterium athyrii</name>
    <dbReference type="NCBI Taxonomy" id="2152717"/>
    <lineage>
        <taxon>Bacteria</taxon>
        <taxon>Pseudomonadati</taxon>
        <taxon>Bacteroidota</taxon>
        <taxon>Sphingobacteriia</taxon>
        <taxon>Sphingobacteriales</taxon>
        <taxon>Sphingobacteriaceae</taxon>
        <taxon>Sphingobacterium</taxon>
    </lineage>
</organism>
<comment type="caution">
    <text evidence="1">The sequence shown here is derived from an EMBL/GenBank/DDBJ whole genome shotgun (WGS) entry which is preliminary data.</text>
</comment>
<gene>
    <name evidence="1" type="ORF">DCO56_05005</name>
</gene>
<name>A0A363P0B2_9SPHI</name>
<evidence type="ECO:0000313" key="2">
    <source>
        <dbReference type="Proteomes" id="UP000250831"/>
    </source>
</evidence>
<dbReference type="OrthoDB" id="714132at2"/>
<sequence>MKKALLLLGVMSFLFFSCDKEGGPIPSDKKLEIQKDGVNYVDERSIILPPGAYDGPRLIYNAPSTINPSGIKESIHFTSSPYKKGNRNNKEFTFSIYFPVEGGVSLNKKYEIKPINGKEIFNIEKDGRIWDHEKDLAYIRYTEDYKTYHYGTGYISFTHFDDSGLKENIKGSGTIEFSIANENGSRTTLKGTFKL</sequence>
<proteinExistence type="predicted"/>
<dbReference type="EMBL" id="QCXX01000001">
    <property type="protein sequence ID" value="PUV26313.1"/>
    <property type="molecule type" value="Genomic_DNA"/>
</dbReference>
<evidence type="ECO:0000313" key="1">
    <source>
        <dbReference type="EMBL" id="PUV26313.1"/>
    </source>
</evidence>
<dbReference type="Proteomes" id="UP000250831">
    <property type="component" value="Unassembled WGS sequence"/>
</dbReference>
<accession>A0A363P0B2</accession>
<keyword evidence="2" id="KW-1185">Reference proteome</keyword>
<reference evidence="1 2" key="1">
    <citation type="submission" date="2018-04" db="EMBL/GenBank/DDBJ databases">
        <title>Sphingobacterium sp. M46 Genome.</title>
        <authorList>
            <person name="Cheng J."/>
            <person name="Li Y."/>
        </authorList>
    </citation>
    <scope>NUCLEOTIDE SEQUENCE [LARGE SCALE GENOMIC DNA]</scope>
    <source>
        <strain evidence="1 2">M46</strain>
    </source>
</reference>
<dbReference type="RefSeq" id="WP_146190977.1">
    <property type="nucleotide sequence ID" value="NZ_QCXX01000001.1"/>
</dbReference>
<dbReference type="PROSITE" id="PS51257">
    <property type="entry name" value="PROKAR_LIPOPROTEIN"/>
    <property type="match status" value="1"/>
</dbReference>
<protein>
    <submittedName>
        <fullName evidence="1">Uncharacterized protein</fullName>
    </submittedName>
</protein>